<dbReference type="SUPFAM" id="SSF47336">
    <property type="entry name" value="ACP-like"/>
    <property type="match status" value="1"/>
</dbReference>
<dbReference type="PROSITE" id="PS50075">
    <property type="entry name" value="CARRIER"/>
    <property type="match status" value="1"/>
</dbReference>
<dbReference type="RefSeq" id="WP_139465182.1">
    <property type="nucleotide sequence ID" value="NZ_VDHJ01000004.1"/>
</dbReference>
<evidence type="ECO:0000259" key="2">
    <source>
        <dbReference type="PROSITE" id="PS50075"/>
    </source>
</evidence>
<evidence type="ECO:0000256" key="1">
    <source>
        <dbReference type="SAM" id="MobiDB-lite"/>
    </source>
</evidence>
<dbReference type="InterPro" id="IPR036736">
    <property type="entry name" value="ACP-like_sf"/>
</dbReference>
<proteinExistence type="predicted"/>
<accession>A0A5C4U684</accession>
<gene>
    <name evidence="3" type="ORF">FHE74_03800</name>
</gene>
<name>A0A5C4U684_9CORY</name>
<dbReference type="Gene3D" id="1.10.1200.10">
    <property type="entry name" value="ACP-like"/>
    <property type="match status" value="1"/>
</dbReference>
<dbReference type="Pfam" id="PF00550">
    <property type="entry name" value="PP-binding"/>
    <property type="match status" value="1"/>
</dbReference>
<evidence type="ECO:0000313" key="3">
    <source>
        <dbReference type="EMBL" id="TNL98754.1"/>
    </source>
</evidence>
<reference evidence="3 4" key="1">
    <citation type="submission" date="2019-06" db="EMBL/GenBank/DDBJ databases">
        <authorList>
            <person name="Li J."/>
        </authorList>
    </citation>
    <scope>NUCLEOTIDE SEQUENCE [LARGE SCALE GENOMIC DNA]</scope>
    <source>
        <strain evidence="3 4">LMG 28165</strain>
    </source>
</reference>
<evidence type="ECO:0000313" key="4">
    <source>
        <dbReference type="Proteomes" id="UP000312032"/>
    </source>
</evidence>
<feature type="region of interest" description="Disordered" evidence="1">
    <location>
        <begin position="1"/>
        <end position="32"/>
    </location>
</feature>
<sequence length="106" mass="11479">MELSDAMQQQLAAKFGASAPSQDSSEDESGGDVRARIAHLIARLIQADPTEISDSATADSLGLSSLDRIELGIRLEQEFSTRFDESLLHPETTVADLHQHITSEAE</sequence>
<dbReference type="Proteomes" id="UP000312032">
    <property type="component" value="Unassembled WGS sequence"/>
</dbReference>
<feature type="compositionally biased region" description="Polar residues" evidence="1">
    <location>
        <begin position="1"/>
        <end position="11"/>
    </location>
</feature>
<comment type="caution">
    <text evidence="3">The sequence shown here is derived from an EMBL/GenBank/DDBJ whole genome shotgun (WGS) entry which is preliminary data.</text>
</comment>
<organism evidence="3 4">
    <name type="scientific">Corynebacterium tapiri</name>
    <dbReference type="NCBI Taxonomy" id="1448266"/>
    <lineage>
        <taxon>Bacteria</taxon>
        <taxon>Bacillati</taxon>
        <taxon>Actinomycetota</taxon>
        <taxon>Actinomycetes</taxon>
        <taxon>Mycobacteriales</taxon>
        <taxon>Corynebacteriaceae</taxon>
        <taxon>Corynebacterium</taxon>
    </lineage>
</organism>
<dbReference type="AlphaFoldDB" id="A0A5C4U684"/>
<protein>
    <submittedName>
        <fullName evidence="3">Acyl carrier protein</fullName>
    </submittedName>
</protein>
<dbReference type="OrthoDB" id="4409886at2"/>
<feature type="domain" description="Carrier" evidence="2">
    <location>
        <begin position="28"/>
        <end position="105"/>
    </location>
</feature>
<dbReference type="EMBL" id="VDHJ01000004">
    <property type="protein sequence ID" value="TNL98754.1"/>
    <property type="molecule type" value="Genomic_DNA"/>
</dbReference>
<dbReference type="InterPro" id="IPR009081">
    <property type="entry name" value="PP-bd_ACP"/>
</dbReference>
<keyword evidence="4" id="KW-1185">Reference proteome</keyword>